<dbReference type="InterPro" id="IPR029058">
    <property type="entry name" value="AB_hydrolase_fold"/>
</dbReference>
<name>A0ABD3ND63_9STRA</name>
<evidence type="ECO:0000313" key="1">
    <source>
        <dbReference type="EMBL" id="KAL3773973.1"/>
    </source>
</evidence>
<sequence>MIQPRIITYPIVGNEHGGILHVYGEPTSPNVILYCGGFPDDHKPFTPLARRLAEEADCVVGITCFPGFEPEAYHRCKFNGYKRRGYNFDEVCASIREATIQLFKQCDEAAADSTLDDAGTPQFTIILHDWGVIPGLMFVNRAIEMKYSRHVPNKIVLLDVLTWPTDTMKEDVPLQSEVSYSLRPSIYELTVCFAYRFALAASFFWLRFASDILGLINMAILTQLVVLFRLSPVKSLDSKLIDERAMQSKSSPLAYYRHLVYMCYPYYHMFIALLLQRGFEDIHIPRDLKATPILYIYGTDKNIMFHNWKSLAILEREEREGTSKCKVVAVEDAGHWMYVQKLERCFEEIKSFIR</sequence>
<evidence type="ECO:0008006" key="3">
    <source>
        <dbReference type="Google" id="ProtNLM"/>
    </source>
</evidence>
<proteinExistence type="predicted"/>
<protein>
    <recommendedName>
        <fullName evidence="3">AB hydrolase-1 domain-containing protein</fullName>
    </recommendedName>
</protein>
<keyword evidence="2" id="KW-1185">Reference proteome</keyword>
<dbReference type="AlphaFoldDB" id="A0ABD3ND63"/>
<gene>
    <name evidence="1" type="ORF">ACHAWO_010771</name>
</gene>
<organism evidence="1 2">
    <name type="scientific">Cyclotella atomus</name>
    <dbReference type="NCBI Taxonomy" id="382360"/>
    <lineage>
        <taxon>Eukaryota</taxon>
        <taxon>Sar</taxon>
        <taxon>Stramenopiles</taxon>
        <taxon>Ochrophyta</taxon>
        <taxon>Bacillariophyta</taxon>
        <taxon>Coscinodiscophyceae</taxon>
        <taxon>Thalassiosirophycidae</taxon>
        <taxon>Stephanodiscales</taxon>
        <taxon>Stephanodiscaceae</taxon>
        <taxon>Cyclotella</taxon>
    </lineage>
</organism>
<dbReference type="Proteomes" id="UP001530400">
    <property type="component" value="Unassembled WGS sequence"/>
</dbReference>
<dbReference type="Gene3D" id="3.40.50.1820">
    <property type="entry name" value="alpha/beta hydrolase"/>
    <property type="match status" value="1"/>
</dbReference>
<dbReference type="EMBL" id="JALLPJ020001214">
    <property type="protein sequence ID" value="KAL3773973.1"/>
    <property type="molecule type" value="Genomic_DNA"/>
</dbReference>
<comment type="caution">
    <text evidence="1">The sequence shown here is derived from an EMBL/GenBank/DDBJ whole genome shotgun (WGS) entry which is preliminary data.</text>
</comment>
<evidence type="ECO:0000313" key="2">
    <source>
        <dbReference type="Proteomes" id="UP001530400"/>
    </source>
</evidence>
<reference evidence="1 2" key="1">
    <citation type="submission" date="2024-10" db="EMBL/GenBank/DDBJ databases">
        <title>Updated reference genomes for cyclostephanoid diatoms.</title>
        <authorList>
            <person name="Roberts W.R."/>
            <person name="Alverson A.J."/>
        </authorList>
    </citation>
    <scope>NUCLEOTIDE SEQUENCE [LARGE SCALE GENOMIC DNA]</scope>
    <source>
        <strain evidence="1 2">AJA010-31</strain>
    </source>
</reference>
<accession>A0ABD3ND63</accession>
<dbReference type="SUPFAM" id="SSF53474">
    <property type="entry name" value="alpha/beta-Hydrolases"/>
    <property type="match status" value="1"/>
</dbReference>